<comment type="caution">
    <text evidence="1">The sequence shown here is derived from an EMBL/GenBank/DDBJ whole genome shotgun (WGS) entry which is preliminary data.</text>
</comment>
<dbReference type="Proteomes" id="UP000298390">
    <property type="component" value="Unassembled WGS sequence"/>
</dbReference>
<gene>
    <name evidence="1" type="ORF">EVJ58_g6137</name>
</gene>
<organism evidence="1 2">
    <name type="scientific">Rhodofomes roseus</name>
    <dbReference type="NCBI Taxonomy" id="34475"/>
    <lineage>
        <taxon>Eukaryota</taxon>
        <taxon>Fungi</taxon>
        <taxon>Dikarya</taxon>
        <taxon>Basidiomycota</taxon>
        <taxon>Agaricomycotina</taxon>
        <taxon>Agaricomycetes</taxon>
        <taxon>Polyporales</taxon>
        <taxon>Rhodofomes</taxon>
    </lineage>
</organism>
<dbReference type="InterPro" id="IPR012901">
    <property type="entry name" value="CARME"/>
</dbReference>
<dbReference type="Pfam" id="PF07942">
    <property type="entry name" value="CARME"/>
    <property type="match status" value="1"/>
</dbReference>
<reference evidence="1 2" key="1">
    <citation type="submission" date="2019-01" db="EMBL/GenBank/DDBJ databases">
        <title>Genome sequencing of the rare red list fungi Fomitopsis rosea.</title>
        <authorList>
            <person name="Buettner E."/>
            <person name="Kellner H."/>
        </authorList>
    </citation>
    <scope>NUCLEOTIDE SEQUENCE [LARGE SCALE GENOMIC DNA]</scope>
    <source>
        <strain evidence="1 2">DSM 105464</strain>
    </source>
</reference>
<evidence type="ECO:0000313" key="1">
    <source>
        <dbReference type="EMBL" id="TFY58872.1"/>
    </source>
</evidence>
<proteinExistence type="predicted"/>
<sequence length="131" mass="14799">MQASYSKLGRAHKRVGYDMGYPAKLNRLREAIALNARVTEGIVQLAQEEFSDRLSQGDWQSAGAHGDVHRVRESLKHFVRDWSEDGREERAKIFGPILDVLQDVKPAARQEMRVLIPGSGLGRLAWEVSQM</sequence>
<feature type="non-terminal residue" evidence="1">
    <location>
        <position position="131"/>
    </location>
</feature>
<protein>
    <submittedName>
        <fullName evidence="1">Uncharacterized protein</fullName>
    </submittedName>
</protein>
<dbReference type="PANTHER" id="PTHR12303">
    <property type="entry name" value="CARNOSINE N-METHYLTRANSFERASE"/>
    <property type="match status" value="1"/>
</dbReference>
<dbReference type="STRING" id="34475.A0A4Y9Y9H6"/>
<dbReference type="GO" id="GO:0008757">
    <property type="term" value="F:S-adenosylmethionine-dependent methyltransferase activity"/>
    <property type="evidence" value="ECO:0007669"/>
    <property type="project" value="InterPro"/>
</dbReference>
<dbReference type="PANTHER" id="PTHR12303:SF13">
    <property type="match status" value="1"/>
</dbReference>
<dbReference type="EMBL" id="SEKV01000334">
    <property type="protein sequence ID" value="TFY58872.1"/>
    <property type="molecule type" value="Genomic_DNA"/>
</dbReference>
<dbReference type="AlphaFoldDB" id="A0A4Y9Y9H6"/>
<evidence type="ECO:0000313" key="2">
    <source>
        <dbReference type="Proteomes" id="UP000298390"/>
    </source>
</evidence>
<name>A0A4Y9Y9H6_9APHY</name>
<accession>A0A4Y9Y9H6</accession>